<evidence type="ECO:0000313" key="1">
    <source>
        <dbReference type="EMBL" id="CAA3017540.1"/>
    </source>
</evidence>
<gene>
    <name evidence="1" type="ORF">OLEA9_A079167</name>
</gene>
<evidence type="ECO:0000313" key="2">
    <source>
        <dbReference type="Proteomes" id="UP000594638"/>
    </source>
</evidence>
<accession>A0A8S0UJ40</accession>
<comment type="caution">
    <text evidence="1">The sequence shown here is derived from an EMBL/GenBank/DDBJ whole genome shotgun (WGS) entry which is preliminary data.</text>
</comment>
<keyword evidence="2" id="KW-1185">Reference proteome</keyword>
<name>A0A8S0UJ40_OLEEU</name>
<dbReference type="AlphaFoldDB" id="A0A8S0UJ40"/>
<organism evidence="1 2">
    <name type="scientific">Olea europaea subsp. europaea</name>
    <dbReference type="NCBI Taxonomy" id="158383"/>
    <lineage>
        <taxon>Eukaryota</taxon>
        <taxon>Viridiplantae</taxon>
        <taxon>Streptophyta</taxon>
        <taxon>Embryophyta</taxon>
        <taxon>Tracheophyta</taxon>
        <taxon>Spermatophyta</taxon>
        <taxon>Magnoliopsida</taxon>
        <taxon>eudicotyledons</taxon>
        <taxon>Gunneridae</taxon>
        <taxon>Pentapetalae</taxon>
        <taxon>asterids</taxon>
        <taxon>lamiids</taxon>
        <taxon>Lamiales</taxon>
        <taxon>Oleaceae</taxon>
        <taxon>Oleeae</taxon>
        <taxon>Olea</taxon>
    </lineage>
</organism>
<reference evidence="1 2" key="1">
    <citation type="submission" date="2019-12" db="EMBL/GenBank/DDBJ databases">
        <authorList>
            <person name="Alioto T."/>
            <person name="Alioto T."/>
            <person name="Gomez Garrido J."/>
        </authorList>
    </citation>
    <scope>NUCLEOTIDE SEQUENCE [LARGE SCALE GENOMIC DNA]</scope>
</reference>
<dbReference type="Gramene" id="OE9A079167T1">
    <property type="protein sequence ID" value="OE9A079167C1"/>
    <property type="gene ID" value="OE9A079167"/>
</dbReference>
<sequence length="122" mass="13326">MGQQYPTQPIPFTQYKDLRQFCLSQPGGDGGSSVAPSVWDFRSLVTNDEGDELDDAVVLRRRLVRTVLRSIAILHVEVAILHVDIAILECQLGVFGCDGGGEIMVWLDAEAVDVGTVVLVAW</sequence>
<proteinExistence type="predicted"/>
<protein>
    <submittedName>
        <fullName evidence="1">Uncharacterized protein</fullName>
    </submittedName>
</protein>
<dbReference type="EMBL" id="CACTIH010007712">
    <property type="protein sequence ID" value="CAA3017540.1"/>
    <property type="molecule type" value="Genomic_DNA"/>
</dbReference>
<dbReference type="Proteomes" id="UP000594638">
    <property type="component" value="Unassembled WGS sequence"/>
</dbReference>